<dbReference type="InterPro" id="IPR045851">
    <property type="entry name" value="AMP-bd_C_sf"/>
</dbReference>
<comment type="function">
    <text evidence="9">The M ring may be actively involved in energy transduction.</text>
</comment>
<evidence type="ECO:0000313" key="14">
    <source>
        <dbReference type="EMBL" id="DAB39368.1"/>
    </source>
</evidence>
<accession>A0A2D3WG24</accession>
<dbReference type="RefSeq" id="WP_294894941.1">
    <property type="nucleotide sequence ID" value="NZ_DLUI01000016.1"/>
</dbReference>
<organism evidence="14 15">
    <name type="scientific">Sulfuricurvum kujiense</name>
    <dbReference type="NCBI Taxonomy" id="148813"/>
    <lineage>
        <taxon>Bacteria</taxon>
        <taxon>Pseudomonadati</taxon>
        <taxon>Campylobacterota</taxon>
        <taxon>Epsilonproteobacteria</taxon>
        <taxon>Campylobacterales</taxon>
        <taxon>Sulfurimonadaceae</taxon>
        <taxon>Sulfuricurvum</taxon>
    </lineage>
</organism>
<dbReference type="GO" id="GO:0005886">
    <property type="term" value="C:plasma membrane"/>
    <property type="evidence" value="ECO:0007669"/>
    <property type="project" value="UniProtKB-SubCell"/>
</dbReference>
<dbReference type="InterPro" id="IPR000067">
    <property type="entry name" value="FlgMring_FliF"/>
</dbReference>
<evidence type="ECO:0000259" key="12">
    <source>
        <dbReference type="Pfam" id="PF01514"/>
    </source>
</evidence>
<evidence type="ECO:0000256" key="7">
    <source>
        <dbReference type="ARBA" id="ARBA00023136"/>
    </source>
</evidence>
<comment type="subcellular location">
    <subcellularLocation>
        <location evidence="1 9">Bacterial flagellum basal body</location>
    </subcellularLocation>
    <subcellularLocation>
        <location evidence="2">Cell membrane</location>
        <topology evidence="2">Multi-pass membrane protein</topology>
    </subcellularLocation>
</comment>
<evidence type="ECO:0000259" key="13">
    <source>
        <dbReference type="Pfam" id="PF08345"/>
    </source>
</evidence>
<evidence type="ECO:0000256" key="6">
    <source>
        <dbReference type="ARBA" id="ARBA00022989"/>
    </source>
</evidence>
<dbReference type="GO" id="GO:0009431">
    <property type="term" value="C:bacterial-type flagellum basal body, MS ring"/>
    <property type="evidence" value="ECO:0007669"/>
    <property type="project" value="InterPro"/>
</dbReference>
<keyword evidence="5 11" id="KW-0812">Transmembrane</keyword>
<dbReference type="NCBIfam" id="TIGR00206">
    <property type="entry name" value="fliF"/>
    <property type="match status" value="1"/>
</dbReference>
<feature type="region of interest" description="Disordered" evidence="10">
    <location>
        <begin position="279"/>
        <end position="340"/>
    </location>
</feature>
<dbReference type="AlphaFoldDB" id="A0A2D3WG24"/>
<evidence type="ECO:0000256" key="9">
    <source>
        <dbReference type="PIRNR" id="PIRNR004862"/>
    </source>
</evidence>
<dbReference type="Pfam" id="PF01514">
    <property type="entry name" value="YscJ_FliF"/>
    <property type="match status" value="1"/>
</dbReference>
<evidence type="ECO:0000256" key="8">
    <source>
        <dbReference type="ARBA" id="ARBA00023143"/>
    </source>
</evidence>
<evidence type="ECO:0000256" key="1">
    <source>
        <dbReference type="ARBA" id="ARBA00004117"/>
    </source>
</evidence>
<dbReference type="GO" id="GO:0071973">
    <property type="term" value="P:bacterial-type flagellum-dependent cell motility"/>
    <property type="evidence" value="ECO:0007669"/>
    <property type="project" value="InterPro"/>
</dbReference>
<keyword evidence="14" id="KW-0282">Flagellum</keyword>
<sequence length="572" mass="63428">MDFKTLFAQLVVFFGKLTQAQRAIIGAAVAGIIAFLIFLVVYSSEGSKNDNGGYQVLFDQLSSEDAAKVIEQLEKDQIPYRIPRENVIEVPKEVVYKERITIASMGIPKEGHVGFELFDKQEFGATNFDQEVKFRRALEGELARSIDSLSPVEKSNVSLALPKETLFVAEEVPPSASVMVQLYPDRKLTPKQIRGIKKLVAAAVPKLTPENVALIDSEGETLGDNDAASAMGELSAIQQMYKTKEEKKQEEKIINVLAPFIGGKDRVVAKVTIEYDFSEQSSTSEKYDPENVVRSEQSSEEKRDGATPPQVGGVPGAVSNIGPVEGLAGSGGEKFEKTTGTTNYEVSKTVSTTKMEFARIKRMTAAVVVDGKYEAKKDPAGEATEEIEYIALDETQIQAIDALVKQSIGVDEQRGDQVTVRNFEFQASKDGLQPKDAASKTSDFIATYITPFAPIFKYLLVALILFIAYKKIIIPFAERMLEFSRDEEEFEKPNLEIADDEDEDLAEKVQLMRKKVENQLGLGENFNEDELKYDVLLEKVREIAEDHPEEIASLIQALIDEESIPADSPHKR</sequence>
<comment type="similarity">
    <text evidence="3 9">Belongs to the FliF family.</text>
</comment>
<keyword evidence="6 11" id="KW-1133">Transmembrane helix</keyword>
<dbReference type="GO" id="GO:0003774">
    <property type="term" value="F:cytoskeletal motor activity"/>
    <property type="evidence" value="ECO:0007669"/>
    <property type="project" value="InterPro"/>
</dbReference>
<reference evidence="14 15" key="1">
    <citation type="journal article" date="2017" name="Front. Microbiol.">
        <title>Comparative Genomic Analysis of the Class Epsilonproteobacteria and Proposed Reclassification to Epsilonbacteraeota (phyl. nov.).</title>
        <authorList>
            <person name="Waite D.W."/>
            <person name="Vanwonterghem I."/>
            <person name="Rinke C."/>
            <person name="Parks D.H."/>
            <person name="Zhang Y."/>
            <person name="Takai K."/>
            <person name="Sievert S.M."/>
            <person name="Simon J."/>
            <person name="Campbell B.J."/>
            <person name="Hanson T.E."/>
            <person name="Woyke T."/>
            <person name="Klotz M.G."/>
            <person name="Hugenholtz P."/>
        </authorList>
    </citation>
    <scope>NUCLEOTIDE SEQUENCE [LARGE SCALE GENOMIC DNA]</scope>
    <source>
        <strain evidence="14">UBA12443</strain>
    </source>
</reference>
<proteinExistence type="inferred from homology"/>
<gene>
    <name evidence="14" type="ORF">CFH83_01060</name>
</gene>
<dbReference type="Pfam" id="PF08345">
    <property type="entry name" value="YscJ_FliF_C"/>
    <property type="match status" value="1"/>
</dbReference>
<keyword evidence="8 9" id="KW-0975">Bacterial flagellum</keyword>
<dbReference type="PANTHER" id="PTHR30046">
    <property type="entry name" value="FLAGELLAR M-RING PROTEIN"/>
    <property type="match status" value="1"/>
</dbReference>
<dbReference type="PRINTS" id="PR01009">
    <property type="entry name" value="FLGMRINGFLIF"/>
</dbReference>
<dbReference type="InterPro" id="IPR043427">
    <property type="entry name" value="YscJ/FliF"/>
</dbReference>
<evidence type="ECO:0000256" key="5">
    <source>
        <dbReference type="ARBA" id="ARBA00022692"/>
    </source>
</evidence>
<dbReference type="EMBL" id="DLUI01000016">
    <property type="protein sequence ID" value="DAB39368.1"/>
    <property type="molecule type" value="Genomic_DNA"/>
</dbReference>
<feature type="domain" description="Flagellar M-ring N-terminal" evidence="12">
    <location>
        <begin position="53"/>
        <end position="222"/>
    </location>
</feature>
<keyword evidence="7 11" id="KW-0472">Membrane</keyword>
<feature type="transmembrane region" description="Helical" evidence="11">
    <location>
        <begin position="448"/>
        <end position="469"/>
    </location>
</feature>
<comment type="caution">
    <text evidence="14">The sequence shown here is derived from an EMBL/GenBank/DDBJ whole genome shotgun (WGS) entry which is preliminary data.</text>
</comment>
<evidence type="ECO:0000256" key="4">
    <source>
        <dbReference type="ARBA" id="ARBA00022475"/>
    </source>
</evidence>
<dbReference type="Proteomes" id="UP000228859">
    <property type="component" value="Unassembled WGS sequence"/>
</dbReference>
<feature type="domain" description="Flagellar M-ring C-terminal" evidence="13">
    <location>
        <begin position="263"/>
        <end position="425"/>
    </location>
</feature>
<feature type="compositionally biased region" description="Basic and acidic residues" evidence="10">
    <location>
        <begin position="285"/>
        <end position="305"/>
    </location>
</feature>
<keyword evidence="14" id="KW-0966">Cell projection</keyword>
<keyword evidence="14" id="KW-0969">Cilium</keyword>
<feature type="transmembrane region" description="Helical" evidence="11">
    <location>
        <begin position="23"/>
        <end position="42"/>
    </location>
</feature>
<dbReference type="PANTHER" id="PTHR30046:SF0">
    <property type="entry name" value="FLAGELLAR M-RING PROTEIN"/>
    <property type="match status" value="1"/>
</dbReference>
<evidence type="ECO:0000256" key="3">
    <source>
        <dbReference type="ARBA" id="ARBA00007971"/>
    </source>
</evidence>
<keyword evidence="4" id="KW-1003">Cell membrane</keyword>
<name>A0A2D3WG24_9BACT</name>
<dbReference type="InterPro" id="IPR013556">
    <property type="entry name" value="Flag_M-ring_C"/>
</dbReference>
<protein>
    <recommendedName>
        <fullName evidence="9">Flagellar M-ring protein</fullName>
    </recommendedName>
</protein>
<dbReference type="Gene3D" id="3.30.300.30">
    <property type="match status" value="1"/>
</dbReference>
<evidence type="ECO:0000256" key="2">
    <source>
        <dbReference type="ARBA" id="ARBA00004651"/>
    </source>
</evidence>
<dbReference type="InterPro" id="IPR006182">
    <property type="entry name" value="FliF_N_dom"/>
</dbReference>
<evidence type="ECO:0000313" key="15">
    <source>
        <dbReference type="Proteomes" id="UP000228859"/>
    </source>
</evidence>
<evidence type="ECO:0000256" key="10">
    <source>
        <dbReference type="SAM" id="MobiDB-lite"/>
    </source>
</evidence>
<dbReference type="PIRSF" id="PIRSF004862">
    <property type="entry name" value="FliF"/>
    <property type="match status" value="1"/>
</dbReference>
<evidence type="ECO:0000256" key="11">
    <source>
        <dbReference type="SAM" id="Phobius"/>
    </source>
</evidence>